<proteinExistence type="predicted"/>
<dbReference type="GeneID" id="35432802"/>
<name>A0ABZ0P4F2_CERBT</name>
<keyword evidence="2" id="KW-1185">Reference proteome</keyword>
<protein>
    <submittedName>
        <fullName evidence="1">Uncharacterized protein</fullName>
    </submittedName>
</protein>
<sequence>MSTYSNESDSVRGQCQSRQEYQHSDLSTCCSDELSADHEFAPVAITKRDLDRPDSKYLTIEPEYNLLLPSQTAARSATQVPVARAPLDICRLVHFHYRTFRITGSLKNPRWTWKRALIEVLAVRKSFPVVRDNRGALLAMTAWFHVLCNIDDEIERLDSERTRAILACSISMLRDASPDQEEYNHDTAAPVHAAAKINVCTSESQDPSRDRIIALSQSLIEQCQSHLPGHALSRVLSDIIDVLDALSLESEIRDSLVAPSTAEYLSLRVRTIGISPFFTILETGLLDHDRKEFQDLGQRVPCNVTDESPQDYDINNIDTSAFWTSQHHVQFRGYVNRIIGLQNDIVGLPKDLENNEMMNVILLLADHGSNLKNGDERVQTARSLAVAMHNTAVQEAMTLWASVKASYCSHAATVYVDSLLAFTLTHFKWAKRTNRYQPKHRLISDIVVGATERTAKVMTKFRAIRNNKKQETGVHTIT</sequence>
<organism evidence="1 2">
    <name type="scientific">Cercospora beticola</name>
    <name type="common">Sugarbeet leaf spot fungus</name>
    <dbReference type="NCBI Taxonomy" id="122368"/>
    <lineage>
        <taxon>Eukaryota</taxon>
        <taxon>Fungi</taxon>
        <taxon>Dikarya</taxon>
        <taxon>Ascomycota</taxon>
        <taxon>Pezizomycotina</taxon>
        <taxon>Dothideomycetes</taxon>
        <taxon>Dothideomycetidae</taxon>
        <taxon>Mycosphaerellales</taxon>
        <taxon>Mycosphaerellaceae</taxon>
        <taxon>Cercospora</taxon>
    </lineage>
</organism>
<dbReference type="RefSeq" id="XP_023451598.2">
    <property type="nucleotide sequence ID" value="XM_023601765.2"/>
</dbReference>
<dbReference type="InterPro" id="IPR008949">
    <property type="entry name" value="Isoprenoid_synthase_dom_sf"/>
</dbReference>
<dbReference type="Pfam" id="PF19086">
    <property type="entry name" value="Terpene_syn_C_2"/>
    <property type="match status" value="1"/>
</dbReference>
<accession>A0ABZ0P4F2</accession>
<evidence type="ECO:0000313" key="1">
    <source>
        <dbReference type="EMBL" id="WPB06732.1"/>
    </source>
</evidence>
<gene>
    <name evidence="1" type="ORF">RHO25_011392</name>
</gene>
<evidence type="ECO:0000313" key="2">
    <source>
        <dbReference type="Proteomes" id="UP001302367"/>
    </source>
</evidence>
<dbReference type="SUPFAM" id="SSF48576">
    <property type="entry name" value="Terpenoid synthases"/>
    <property type="match status" value="2"/>
</dbReference>
<reference evidence="1 2" key="1">
    <citation type="submission" date="2023-09" db="EMBL/GenBank/DDBJ databases">
        <title>Complete-Gapless Cercospora beticola genome.</title>
        <authorList>
            <person name="Wyatt N.A."/>
            <person name="Spanner R.E."/>
            <person name="Bolton M.D."/>
        </authorList>
    </citation>
    <scope>NUCLEOTIDE SEQUENCE [LARGE SCALE GENOMIC DNA]</scope>
    <source>
        <strain evidence="1">Cb09-40</strain>
    </source>
</reference>
<dbReference type="Gene3D" id="1.10.600.10">
    <property type="entry name" value="Farnesyl Diphosphate Synthase"/>
    <property type="match status" value="1"/>
</dbReference>
<dbReference type="Proteomes" id="UP001302367">
    <property type="component" value="Chromosome 7"/>
</dbReference>
<dbReference type="EMBL" id="CP134190">
    <property type="protein sequence ID" value="WPB06732.1"/>
    <property type="molecule type" value="Genomic_DNA"/>
</dbReference>